<sequence length="607" mass="69641">MAENNPSLFQRLQRLFSTDVIIRNVGGNQLKVIDVDRVQSSGNIEQNRRVDRFSRMYQNMPGFSYYHGQLHLATRLELFKDYEAMDTDSIISSALDVYADECTTKDETGNILVIKSPNERVQKVLHNLFYDILNVEFNLWPWTRNLLKYGDFFLKLNVAEKYGVIGVEPIAAYEMIREEEFDPENPSRVRFKRDFSALAARSHVVNTQTEEFENWEIAHFRLLTDTNFLPYGRSIIEPVRKVWKQITLMEDAMLIHRIMRAPDKRVFKIDIGNIPPNEVDAYMEGMINRIKKIPFVDPETGQYNLKYNMMNLLEDFYFPVRGGDSATSVEPLAGIQYDSIPDIEYLKARLLGGLKIPKAFLGFEEDISGKATLASQDFRFARTIERIQRIICSELYKIAIVHLYSQGFTDEELVDFELGLTVGSSVYEKEKVEVWSAKVTLAGDMIDKKLFSRQWIYENLFQMSDDEFLKEQERMVQDYKIQFRLEQIKTEGNDPVKTGMSFGTAHDLASLYKGNGGVPGGYDEKMPNGGWPGAGRPEESGTYGKHKDPLGWDPLGTKAIRNVAEIKKVKEYGSLIKSLKEAALRDTIKESDSDEPNLLSEANILND</sequence>
<feature type="region of interest" description="Disordered" evidence="1">
    <location>
        <begin position="528"/>
        <end position="548"/>
    </location>
</feature>
<reference evidence="2" key="1">
    <citation type="submission" date="2020-04" db="EMBL/GenBank/DDBJ databases">
        <authorList>
            <person name="Chiriac C."/>
            <person name="Salcher M."/>
            <person name="Ghai R."/>
            <person name="Kavagutti S V."/>
        </authorList>
    </citation>
    <scope>NUCLEOTIDE SEQUENCE</scope>
</reference>
<organism evidence="2">
    <name type="scientific">uncultured Caudovirales phage</name>
    <dbReference type="NCBI Taxonomy" id="2100421"/>
    <lineage>
        <taxon>Viruses</taxon>
        <taxon>Duplodnaviria</taxon>
        <taxon>Heunggongvirae</taxon>
        <taxon>Uroviricota</taxon>
        <taxon>Caudoviricetes</taxon>
        <taxon>Peduoviridae</taxon>
        <taxon>Maltschvirus</taxon>
        <taxon>Maltschvirus maltsch</taxon>
    </lineage>
</organism>
<proteinExistence type="predicted"/>
<dbReference type="EMBL" id="LR796421">
    <property type="protein sequence ID" value="CAB4143591.1"/>
    <property type="molecule type" value="Genomic_DNA"/>
</dbReference>
<name>A0A6J5MBP6_9CAUD</name>
<protein>
    <submittedName>
        <fullName evidence="2">Portal vertex protein</fullName>
    </submittedName>
</protein>
<dbReference type="Pfam" id="PF07230">
    <property type="entry name" value="Portal_T4"/>
    <property type="match status" value="1"/>
</dbReference>
<accession>A0A6J5MBP6</accession>
<evidence type="ECO:0000256" key="1">
    <source>
        <dbReference type="SAM" id="MobiDB-lite"/>
    </source>
</evidence>
<dbReference type="InterPro" id="IPR010823">
    <property type="entry name" value="Portal_Gp20"/>
</dbReference>
<evidence type="ECO:0000313" key="2">
    <source>
        <dbReference type="EMBL" id="CAB4143591.1"/>
    </source>
</evidence>
<gene>
    <name evidence="2" type="ORF">UFOVP450_176</name>
</gene>